<dbReference type="Proteomes" id="UP000093858">
    <property type="component" value="Unassembled WGS sequence"/>
</dbReference>
<dbReference type="RefSeq" id="WP_064542261.1">
    <property type="nucleotide sequence ID" value="NZ_LWSU01000271.1"/>
</dbReference>
<sequence length="219" mass="24435">MDGMQRMDTKMTNQPKRGAFFQLQPDARRGGKGHGVAFENEKVLRTPPRLILKPKEGGFPPLRETPRLVYHPSEGMLPQDLEGGFSGYWLVSERLRRVMESVDADAFAFADVDYRLADGSKGPTVFQCDIVRTLDALDEDASQLNIEISDDFEAGKYYDLTGDIGLAFRRDVLGSAHVFRLSFHGGVFCDRAFKEAVEAAGIVTPSESNGLWFYDTLNC</sequence>
<evidence type="ECO:0000259" key="1">
    <source>
        <dbReference type="Pfam" id="PF07791"/>
    </source>
</evidence>
<name>A0A199NWY9_9XANT</name>
<reference evidence="2 3" key="1">
    <citation type="submission" date="2016-04" db="EMBL/GenBank/DDBJ databases">
        <title>Xanthomonas translucens phylogeny.</title>
        <authorList>
            <person name="Langlois P."/>
        </authorList>
    </citation>
    <scope>NUCLEOTIDE SEQUENCE [LARGE SCALE GENOMIC DNA]</scope>
    <source>
        <strain evidence="2 3">B99</strain>
    </source>
</reference>
<protein>
    <recommendedName>
        <fullName evidence="1">Immunity MXAN-0049 protein domain-containing protein</fullName>
    </recommendedName>
</protein>
<gene>
    <name evidence="2" type="ORF">A6R73_06995</name>
</gene>
<evidence type="ECO:0000313" key="2">
    <source>
        <dbReference type="EMBL" id="OAX53514.1"/>
    </source>
</evidence>
<dbReference type="Pfam" id="PF07791">
    <property type="entry name" value="Imm11"/>
    <property type="match status" value="1"/>
</dbReference>
<comment type="caution">
    <text evidence="2">The sequence shown here is derived from an EMBL/GenBank/DDBJ whole genome shotgun (WGS) entry which is preliminary data.</text>
</comment>
<feature type="domain" description="Immunity MXAN-0049 protein" evidence="1">
    <location>
        <begin position="20"/>
        <end position="216"/>
    </location>
</feature>
<accession>A0A199NWY9</accession>
<evidence type="ECO:0000313" key="3">
    <source>
        <dbReference type="Proteomes" id="UP000093858"/>
    </source>
</evidence>
<dbReference type="EMBL" id="LWSU01000271">
    <property type="protein sequence ID" value="OAX53514.1"/>
    <property type="molecule type" value="Genomic_DNA"/>
</dbReference>
<dbReference type="AlphaFoldDB" id="A0A199NWY9"/>
<proteinExistence type="predicted"/>
<organism evidence="2 3">
    <name type="scientific">Xanthomonas graminis pv. poae</name>
    <dbReference type="NCBI Taxonomy" id="227946"/>
    <lineage>
        <taxon>Bacteria</taxon>
        <taxon>Pseudomonadati</taxon>
        <taxon>Pseudomonadota</taxon>
        <taxon>Gammaproteobacteria</taxon>
        <taxon>Lysobacterales</taxon>
        <taxon>Lysobacteraceae</taxon>
        <taxon>Xanthomonas</taxon>
        <taxon>Xanthomonas translucens group</taxon>
        <taxon>Xanthomonas graminis</taxon>
    </lineage>
</organism>
<dbReference type="InterPro" id="IPR012433">
    <property type="entry name" value="Imm11"/>
</dbReference>